<dbReference type="AlphaFoldDB" id="A0A176VIB5"/>
<comment type="caution">
    <text evidence="1">The sequence shown here is derived from an EMBL/GenBank/DDBJ whole genome shotgun (WGS) entry which is preliminary data.</text>
</comment>
<dbReference type="EMBL" id="LVLJ01003836">
    <property type="protein sequence ID" value="OAE19536.1"/>
    <property type="molecule type" value="Genomic_DNA"/>
</dbReference>
<evidence type="ECO:0000313" key="2">
    <source>
        <dbReference type="Proteomes" id="UP000077202"/>
    </source>
</evidence>
<organism evidence="1 2">
    <name type="scientific">Marchantia polymorpha subsp. ruderalis</name>
    <dbReference type="NCBI Taxonomy" id="1480154"/>
    <lineage>
        <taxon>Eukaryota</taxon>
        <taxon>Viridiplantae</taxon>
        <taxon>Streptophyta</taxon>
        <taxon>Embryophyta</taxon>
        <taxon>Marchantiophyta</taxon>
        <taxon>Marchantiopsida</taxon>
        <taxon>Marchantiidae</taxon>
        <taxon>Marchantiales</taxon>
        <taxon>Marchantiaceae</taxon>
        <taxon>Marchantia</taxon>
    </lineage>
</organism>
<name>A0A176VIB5_MARPO</name>
<gene>
    <name evidence="1" type="ORF">AXG93_2742s1050</name>
</gene>
<accession>A0A176VIB5</accession>
<evidence type="ECO:0000313" key="1">
    <source>
        <dbReference type="EMBL" id="OAE19536.1"/>
    </source>
</evidence>
<dbReference type="Proteomes" id="UP000077202">
    <property type="component" value="Unassembled WGS sequence"/>
</dbReference>
<keyword evidence="2" id="KW-1185">Reference proteome</keyword>
<protein>
    <submittedName>
        <fullName evidence="1">Uncharacterized protein</fullName>
    </submittedName>
</protein>
<proteinExistence type="predicted"/>
<sequence>MAKGTAVKEKWPDLPNWQLSLSLSLTETGSSSSGNSSDLDSDLELCSSDLRGLCCWLPLQGREGQGEEDEEGRKEGSLGRGAVDAITEFRKILDLLNGKNVGISFIVVRSLAMDGLIAKPPFMLVHLSRGDKSRTTFSLAFVLVSARGETLELPFFFCFAKHLLSNPAGTGVPSSNPWGGGKVRSLEGDETKDDVIPHPAHLVLCMKFVHLSGARESTLEQKQ</sequence>
<reference evidence="1" key="1">
    <citation type="submission" date="2016-03" db="EMBL/GenBank/DDBJ databases">
        <title>Mechanisms controlling the formation of the plant cell surface in tip-growing cells are functionally conserved among land plants.</title>
        <authorList>
            <person name="Honkanen S."/>
            <person name="Jones V.A."/>
            <person name="Morieri G."/>
            <person name="Champion C."/>
            <person name="Hetherington A.J."/>
            <person name="Kelly S."/>
            <person name="Saint-Marcoux D."/>
            <person name="Proust H."/>
            <person name="Prescott H."/>
            <person name="Dolan L."/>
        </authorList>
    </citation>
    <scope>NUCLEOTIDE SEQUENCE [LARGE SCALE GENOMIC DNA]</scope>
    <source>
        <tissue evidence="1">Whole gametophyte</tissue>
    </source>
</reference>